<dbReference type="EMBL" id="JAUKTV010000001">
    <property type="protein sequence ID" value="KAK0747269.1"/>
    <property type="molecule type" value="Genomic_DNA"/>
</dbReference>
<dbReference type="Proteomes" id="UP001172159">
    <property type="component" value="Unassembled WGS sequence"/>
</dbReference>
<comment type="caution">
    <text evidence="2">The sequence shown here is derived from an EMBL/GenBank/DDBJ whole genome shotgun (WGS) entry which is preliminary data.</text>
</comment>
<evidence type="ECO:0000256" key="1">
    <source>
        <dbReference type="SAM" id="MobiDB-lite"/>
    </source>
</evidence>
<evidence type="ECO:0000313" key="2">
    <source>
        <dbReference type="EMBL" id="KAK0747269.1"/>
    </source>
</evidence>
<dbReference type="GO" id="GO:0034080">
    <property type="term" value="P:CENP-A containing chromatin assembly"/>
    <property type="evidence" value="ECO:0007669"/>
    <property type="project" value="InterPro"/>
</dbReference>
<dbReference type="AlphaFoldDB" id="A0AA40K616"/>
<proteinExistence type="predicted"/>
<organism evidence="2 3">
    <name type="scientific">Apiosordaria backusii</name>
    <dbReference type="NCBI Taxonomy" id="314023"/>
    <lineage>
        <taxon>Eukaryota</taxon>
        <taxon>Fungi</taxon>
        <taxon>Dikarya</taxon>
        <taxon>Ascomycota</taxon>
        <taxon>Pezizomycotina</taxon>
        <taxon>Sordariomycetes</taxon>
        <taxon>Sordariomycetidae</taxon>
        <taxon>Sordariales</taxon>
        <taxon>Lasiosphaeriaceae</taxon>
        <taxon>Apiosordaria</taxon>
    </lineage>
</organism>
<feature type="compositionally biased region" description="Gly residues" evidence="1">
    <location>
        <begin position="143"/>
        <end position="153"/>
    </location>
</feature>
<gene>
    <name evidence="2" type="ORF">B0T21DRAFT_379387</name>
</gene>
<accession>A0AA40K616</accession>
<reference evidence="2" key="1">
    <citation type="submission" date="2023-06" db="EMBL/GenBank/DDBJ databases">
        <title>Genome-scale phylogeny and comparative genomics of the fungal order Sordariales.</title>
        <authorList>
            <consortium name="Lawrence Berkeley National Laboratory"/>
            <person name="Hensen N."/>
            <person name="Bonometti L."/>
            <person name="Westerberg I."/>
            <person name="Brannstrom I.O."/>
            <person name="Guillou S."/>
            <person name="Cros-Aarteil S."/>
            <person name="Calhoun S."/>
            <person name="Haridas S."/>
            <person name="Kuo A."/>
            <person name="Mondo S."/>
            <person name="Pangilinan J."/>
            <person name="Riley R."/>
            <person name="Labutti K."/>
            <person name="Andreopoulos B."/>
            <person name="Lipzen A."/>
            <person name="Chen C."/>
            <person name="Yanf M."/>
            <person name="Daum C."/>
            <person name="Ng V."/>
            <person name="Clum A."/>
            <person name="Steindorff A."/>
            <person name="Ohm R."/>
            <person name="Martin F."/>
            <person name="Silar P."/>
            <person name="Natvig D."/>
            <person name="Lalanne C."/>
            <person name="Gautier V."/>
            <person name="Ament-Velasquez S.L."/>
            <person name="Kruys A."/>
            <person name="Hutchinson M.I."/>
            <person name="Powell A.J."/>
            <person name="Barry K."/>
            <person name="Miller A.N."/>
            <person name="Grigoriev I.V."/>
            <person name="Debuchy R."/>
            <person name="Gladieux P."/>
            <person name="Thoren M.H."/>
            <person name="Johannesson H."/>
        </authorList>
    </citation>
    <scope>NUCLEOTIDE SEQUENCE</scope>
    <source>
        <strain evidence="2">CBS 540.89</strain>
    </source>
</reference>
<protein>
    <submittedName>
        <fullName evidence="2">Kinetochore protein CHL4 like-domain-containing protein</fullName>
    </submittedName>
</protein>
<name>A0AA40K616_9PEZI</name>
<dbReference type="GO" id="GO:0007059">
    <property type="term" value="P:chromosome segregation"/>
    <property type="evidence" value="ECO:0007669"/>
    <property type="project" value="InterPro"/>
</dbReference>
<feature type="region of interest" description="Disordered" evidence="1">
    <location>
        <begin position="131"/>
        <end position="154"/>
    </location>
</feature>
<keyword evidence="3" id="KW-1185">Reference proteome</keyword>
<dbReference type="InterPro" id="IPR007902">
    <property type="entry name" value="Chl4/mis15/CENP-N"/>
</dbReference>
<sequence length="265" mass="28626">MGLSLTTTFLSSSLRVYSSNPATTNILTRLSYTSLISVALDLLDESNLPHAQPYLLGDADDDDDTDHFYPAARSIEPLRAIHSSLQARKGSKREVLNPELVEHQGVGRTNYTGGGWTVYTGEKKREAPLDLVLPSPRLPPDSGKGGVRDGQGVKGAVKRAAVGMSEAERREERAVKGARLVAQARFGGTAMVGDGKGEEDRGLEGWQPHVRLTFHGSHVFAGIRQLVECGIIDGERMPGWMTREEGVTIGSVWSGRIRGHKGSGL</sequence>
<dbReference type="Pfam" id="PF05238">
    <property type="entry name" value="CENP-N"/>
    <property type="match status" value="2"/>
</dbReference>
<evidence type="ECO:0000313" key="3">
    <source>
        <dbReference type="Proteomes" id="UP001172159"/>
    </source>
</evidence>
<dbReference type="Gene3D" id="3.10.20.720">
    <property type="match status" value="1"/>
</dbReference>